<evidence type="ECO:0000259" key="10">
    <source>
        <dbReference type="PROSITE" id="PS50011"/>
    </source>
</evidence>
<evidence type="ECO:0000256" key="9">
    <source>
        <dbReference type="PROSITE-ProRule" id="PRU10141"/>
    </source>
</evidence>
<keyword evidence="4 9" id="KW-0547">Nucleotide-binding</keyword>
<evidence type="ECO:0000256" key="3">
    <source>
        <dbReference type="ARBA" id="ARBA00022679"/>
    </source>
</evidence>
<comment type="caution">
    <text evidence="11">The sequence shown here is derived from an EMBL/GenBank/DDBJ whole genome shotgun (WGS) entry which is preliminary data.</text>
</comment>
<dbReference type="InterPro" id="IPR000719">
    <property type="entry name" value="Prot_kinase_dom"/>
</dbReference>
<dbReference type="EC" id="2.7.11.1" evidence="1"/>
<evidence type="ECO:0000256" key="1">
    <source>
        <dbReference type="ARBA" id="ARBA00012513"/>
    </source>
</evidence>
<accession>A0A9P6UBX7</accession>
<dbReference type="InterPro" id="IPR017441">
    <property type="entry name" value="Protein_kinase_ATP_BS"/>
</dbReference>
<organism evidence="11 12">
    <name type="scientific">Actinomortierella ambigua</name>
    <dbReference type="NCBI Taxonomy" id="1343610"/>
    <lineage>
        <taxon>Eukaryota</taxon>
        <taxon>Fungi</taxon>
        <taxon>Fungi incertae sedis</taxon>
        <taxon>Mucoromycota</taxon>
        <taxon>Mortierellomycotina</taxon>
        <taxon>Mortierellomycetes</taxon>
        <taxon>Mortierellales</taxon>
        <taxon>Mortierellaceae</taxon>
        <taxon>Actinomortierella</taxon>
    </lineage>
</organism>
<keyword evidence="12" id="KW-1185">Reference proteome</keyword>
<evidence type="ECO:0000256" key="5">
    <source>
        <dbReference type="ARBA" id="ARBA00022777"/>
    </source>
</evidence>
<keyword evidence="3" id="KW-0808">Transferase</keyword>
<dbReference type="PROSITE" id="PS50011">
    <property type="entry name" value="PROTEIN_KINASE_DOM"/>
    <property type="match status" value="1"/>
</dbReference>
<dbReference type="PROSITE" id="PS00108">
    <property type="entry name" value="PROTEIN_KINASE_ST"/>
    <property type="match status" value="1"/>
</dbReference>
<dbReference type="SUPFAM" id="SSF56112">
    <property type="entry name" value="Protein kinase-like (PK-like)"/>
    <property type="match status" value="1"/>
</dbReference>
<dbReference type="FunFam" id="1.10.510.10:FF:000571">
    <property type="entry name" value="Maternal embryonic leucine zipper kinase"/>
    <property type="match status" value="1"/>
</dbReference>
<dbReference type="SMART" id="SM00220">
    <property type="entry name" value="S_TKc"/>
    <property type="match status" value="1"/>
</dbReference>
<dbReference type="EMBL" id="JAAAJB010000056">
    <property type="protein sequence ID" value="KAG0268246.1"/>
    <property type="molecule type" value="Genomic_DNA"/>
</dbReference>
<keyword evidence="5 11" id="KW-0418">Kinase</keyword>
<feature type="binding site" evidence="9">
    <location>
        <position position="56"/>
    </location>
    <ligand>
        <name>ATP</name>
        <dbReference type="ChEBI" id="CHEBI:30616"/>
    </ligand>
</feature>
<protein>
    <recommendedName>
        <fullName evidence="1">non-specific serine/threonine protein kinase</fullName>
        <ecNumber evidence="1">2.7.11.1</ecNumber>
    </recommendedName>
</protein>
<dbReference type="GO" id="GO:0005737">
    <property type="term" value="C:cytoplasm"/>
    <property type="evidence" value="ECO:0007669"/>
    <property type="project" value="TreeGrafter"/>
</dbReference>
<comment type="catalytic activity">
    <reaction evidence="8">
        <text>L-seryl-[protein] + ATP = O-phospho-L-seryl-[protein] + ADP + H(+)</text>
        <dbReference type="Rhea" id="RHEA:17989"/>
        <dbReference type="Rhea" id="RHEA-COMP:9863"/>
        <dbReference type="Rhea" id="RHEA-COMP:11604"/>
        <dbReference type="ChEBI" id="CHEBI:15378"/>
        <dbReference type="ChEBI" id="CHEBI:29999"/>
        <dbReference type="ChEBI" id="CHEBI:30616"/>
        <dbReference type="ChEBI" id="CHEBI:83421"/>
        <dbReference type="ChEBI" id="CHEBI:456216"/>
        <dbReference type="EC" id="2.7.11.1"/>
    </reaction>
</comment>
<evidence type="ECO:0000256" key="6">
    <source>
        <dbReference type="ARBA" id="ARBA00022840"/>
    </source>
</evidence>
<evidence type="ECO:0000256" key="7">
    <source>
        <dbReference type="ARBA" id="ARBA00047899"/>
    </source>
</evidence>
<dbReference type="InterPro" id="IPR008271">
    <property type="entry name" value="Ser/Thr_kinase_AS"/>
</dbReference>
<comment type="catalytic activity">
    <reaction evidence="7">
        <text>L-threonyl-[protein] + ATP = O-phospho-L-threonyl-[protein] + ADP + H(+)</text>
        <dbReference type="Rhea" id="RHEA:46608"/>
        <dbReference type="Rhea" id="RHEA-COMP:11060"/>
        <dbReference type="Rhea" id="RHEA-COMP:11605"/>
        <dbReference type="ChEBI" id="CHEBI:15378"/>
        <dbReference type="ChEBI" id="CHEBI:30013"/>
        <dbReference type="ChEBI" id="CHEBI:30616"/>
        <dbReference type="ChEBI" id="CHEBI:61977"/>
        <dbReference type="ChEBI" id="CHEBI:456216"/>
        <dbReference type="EC" id="2.7.11.1"/>
    </reaction>
</comment>
<dbReference type="PROSITE" id="PS00107">
    <property type="entry name" value="PROTEIN_KINASE_ATP"/>
    <property type="match status" value="1"/>
</dbReference>
<feature type="domain" description="Protein kinase" evidence="10">
    <location>
        <begin position="27"/>
        <end position="284"/>
    </location>
</feature>
<dbReference type="PANTHER" id="PTHR24346:SF107">
    <property type="entry name" value="SERINE_THREONINE-PROTEIN KINASE CHK1"/>
    <property type="match status" value="1"/>
</dbReference>
<proteinExistence type="predicted"/>
<dbReference type="Pfam" id="PF00069">
    <property type="entry name" value="Pkinase"/>
    <property type="match status" value="1"/>
</dbReference>
<dbReference type="AlphaFoldDB" id="A0A9P6UBX7"/>
<dbReference type="PANTHER" id="PTHR24346">
    <property type="entry name" value="MAP/MICROTUBULE AFFINITY-REGULATING KINASE"/>
    <property type="match status" value="1"/>
</dbReference>
<evidence type="ECO:0000313" key="11">
    <source>
        <dbReference type="EMBL" id="KAG0268246.1"/>
    </source>
</evidence>
<evidence type="ECO:0000256" key="8">
    <source>
        <dbReference type="ARBA" id="ARBA00048679"/>
    </source>
</evidence>
<evidence type="ECO:0000256" key="4">
    <source>
        <dbReference type="ARBA" id="ARBA00022741"/>
    </source>
</evidence>
<gene>
    <name evidence="11" type="primary">CHK1</name>
    <name evidence="11" type="ORF">DFQ27_007214</name>
</gene>
<dbReference type="GO" id="GO:0035556">
    <property type="term" value="P:intracellular signal transduction"/>
    <property type="evidence" value="ECO:0007669"/>
    <property type="project" value="TreeGrafter"/>
</dbReference>
<dbReference type="Gene3D" id="1.10.510.10">
    <property type="entry name" value="Transferase(Phosphotransferase) domain 1"/>
    <property type="match status" value="1"/>
</dbReference>
<dbReference type="GO" id="GO:0005524">
    <property type="term" value="F:ATP binding"/>
    <property type="evidence" value="ECO:0007669"/>
    <property type="project" value="UniProtKB-UniRule"/>
</dbReference>
<dbReference type="Proteomes" id="UP000807716">
    <property type="component" value="Unassembled WGS sequence"/>
</dbReference>
<evidence type="ECO:0000313" key="12">
    <source>
        <dbReference type="Proteomes" id="UP000807716"/>
    </source>
</evidence>
<dbReference type="OrthoDB" id="539158at2759"/>
<dbReference type="Gene3D" id="3.30.310.80">
    <property type="entry name" value="Kinase associated domain 1, KA1"/>
    <property type="match status" value="1"/>
</dbReference>
<keyword evidence="6 9" id="KW-0067">ATP-binding</keyword>
<name>A0A9P6UBX7_9FUNG</name>
<dbReference type="InterPro" id="IPR011009">
    <property type="entry name" value="Kinase-like_dom_sf"/>
</dbReference>
<evidence type="ECO:0000256" key="2">
    <source>
        <dbReference type="ARBA" id="ARBA00022527"/>
    </source>
</evidence>
<dbReference type="GO" id="GO:0004674">
    <property type="term" value="F:protein serine/threonine kinase activity"/>
    <property type="evidence" value="ECO:0007669"/>
    <property type="project" value="UniProtKB-KW"/>
</dbReference>
<keyword evidence="2" id="KW-0723">Serine/threonine-protein kinase</keyword>
<sequence>MQKHLSAPSLPEQSQTATQLIEEVGPYQLGETIGIGSYALVRLATHKTSGTKAAVKIIPKDSPTAGIAKTVQKELTIHRGLRHRNISRFLESREESECVYFFVEYAAGGELFDKIEPDIGIDEDLAHIYFVQLLAGVNYMHSKGVSHRDLKPENILLDASGTLKISDFGLATVFKHQGKSRVLDSPCGSAPYVAPEVLQEEYHGDTVDIWSCGVILYVMLIGNTPWELPATTSEEFDRYQKSKELDFEPWDRLQKPVKKLLKGMMSINAAKRYTIRYILKDEWYNRRNDLLTNGVCNDPALLASRLLENIDTCSPVVAYSQPVQIGGGGGGGRVDDDEASELAPAKDYRYFASQPARNNERASDSSLGTRIGISWQDEVIELSQQPTQLNETTIYEVFSSERLTRFFSTSSPMAILDALESAMMDNLIPHTMHLQLQKVAISTTDQRKCFLTGEVKLASYGEDLQLVMFVKSRGDPLEWKRLFKALVVALQEMENPIDLRMNP</sequence>
<reference evidence="11" key="1">
    <citation type="journal article" date="2020" name="Fungal Divers.">
        <title>Resolving the Mortierellaceae phylogeny through synthesis of multi-gene phylogenetics and phylogenomics.</title>
        <authorList>
            <person name="Vandepol N."/>
            <person name="Liber J."/>
            <person name="Desiro A."/>
            <person name="Na H."/>
            <person name="Kennedy M."/>
            <person name="Barry K."/>
            <person name="Grigoriev I.V."/>
            <person name="Miller A.N."/>
            <person name="O'Donnell K."/>
            <person name="Stajich J.E."/>
            <person name="Bonito G."/>
        </authorList>
    </citation>
    <scope>NUCLEOTIDE SEQUENCE</scope>
    <source>
        <strain evidence="11">BC1065</strain>
    </source>
</reference>